<gene>
    <name evidence="2" type="primary">spoIID</name>
    <name evidence="2" type="ORF">H8K20_00770</name>
</gene>
<dbReference type="EMBL" id="JACOGI010000001">
    <property type="protein sequence ID" value="MBC3514923.1"/>
    <property type="molecule type" value="Genomic_DNA"/>
</dbReference>
<name>A0A8J6LXW4_9FIRM</name>
<dbReference type="InterPro" id="IPR014225">
    <property type="entry name" value="Spore_II_D_firmicutes"/>
</dbReference>
<evidence type="ECO:0000313" key="2">
    <source>
        <dbReference type="EMBL" id="MBC3514923.1"/>
    </source>
</evidence>
<dbReference type="RefSeq" id="WP_186487185.1">
    <property type="nucleotide sequence ID" value="NZ_JACOGI010000001.1"/>
</dbReference>
<dbReference type="Proteomes" id="UP000597668">
    <property type="component" value="Unassembled WGS sequence"/>
</dbReference>
<dbReference type="Pfam" id="PF08486">
    <property type="entry name" value="SpoIID"/>
    <property type="match status" value="1"/>
</dbReference>
<protein>
    <submittedName>
        <fullName evidence="2">Stage II sporulation protein D</fullName>
    </submittedName>
</protein>
<organism evidence="2 3">
    <name type="scientific">Neobittarella massiliensis</name>
    <name type="common">ex Bilen et al. 2018</name>
    <dbReference type="NCBI Taxonomy" id="2041842"/>
    <lineage>
        <taxon>Bacteria</taxon>
        <taxon>Bacillati</taxon>
        <taxon>Bacillota</taxon>
        <taxon>Clostridia</taxon>
        <taxon>Eubacteriales</taxon>
        <taxon>Oscillospiraceae</taxon>
        <taxon>Neobittarella (ex Bilen et al. 2018)</taxon>
    </lineage>
</organism>
<proteinExistence type="predicted"/>
<feature type="domain" description="Sporulation stage II protein D amidase enhancer LytB N-terminal" evidence="1">
    <location>
        <begin position="60"/>
        <end position="167"/>
    </location>
</feature>
<accession>A0A8J6LXW4</accession>
<comment type="caution">
    <text evidence="2">The sequence shown here is derived from an EMBL/GenBank/DDBJ whole genome shotgun (WGS) entry which is preliminary data.</text>
</comment>
<evidence type="ECO:0000259" key="1">
    <source>
        <dbReference type="Pfam" id="PF08486"/>
    </source>
</evidence>
<dbReference type="InterPro" id="IPR013486">
    <property type="entry name" value="SpoIID/LytB"/>
</dbReference>
<keyword evidence="3" id="KW-1185">Reference proteome</keyword>
<dbReference type="AlphaFoldDB" id="A0A8J6LXW4"/>
<evidence type="ECO:0000313" key="3">
    <source>
        <dbReference type="Proteomes" id="UP000597668"/>
    </source>
</evidence>
<reference evidence="2" key="1">
    <citation type="submission" date="2020-08" db="EMBL/GenBank/DDBJ databases">
        <authorList>
            <person name="Liu C."/>
            <person name="Sun Q."/>
        </authorList>
    </citation>
    <scope>NUCLEOTIDE SEQUENCE</scope>
    <source>
        <strain evidence="2">NSJ-65</strain>
    </source>
</reference>
<dbReference type="NCBIfam" id="TIGR02669">
    <property type="entry name" value="SpoIID_LytB"/>
    <property type="match status" value="1"/>
</dbReference>
<sequence>MRLKLSVLIIFALVTFGTPFAVFLAQKDTSSPAPPQTSSATSGAADKGLQKSHTIKVLDGSTGQVQELALRDYLYGAVAAEMPPNFSQEALKAQAIACSTYAVRLKQQAATSPNADLKGADISVDSKVHQGYVSTDEMKKMWGDNFDTYFALIKDAVDPVADQVLTYEGAPIISAYHSISPGKTEAAADIWGQEVPYLVSVDSPGDALAPDYETKEVFTAAVVKENLLTAFSDIAFTEDPAGWFTDPAATAAGSVKTIKVCGKELTGDDIRTALNLRCAAFTVAFADGNFTFTVKGYGHGVGMSQYGADYMGRQGSSYQDILAHYFPNTSVEPIDNFL</sequence>
<dbReference type="InterPro" id="IPR013693">
    <property type="entry name" value="SpoIID/LytB_N"/>
</dbReference>
<dbReference type="GO" id="GO:0030435">
    <property type="term" value="P:sporulation resulting in formation of a cellular spore"/>
    <property type="evidence" value="ECO:0007669"/>
    <property type="project" value="InterPro"/>
</dbReference>
<dbReference type="NCBIfam" id="TIGR02870">
    <property type="entry name" value="spore_II_D"/>
    <property type="match status" value="1"/>
</dbReference>